<name>A0ABW5EIU2_9BURK</name>
<evidence type="ECO:0000313" key="1">
    <source>
        <dbReference type="EMBL" id="MFD2317921.1"/>
    </source>
</evidence>
<dbReference type="Proteomes" id="UP001597287">
    <property type="component" value="Unassembled WGS sequence"/>
</dbReference>
<comment type="caution">
    <text evidence="1">The sequence shown here is derived from an EMBL/GenBank/DDBJ whole genome shotgun (WGS) entry which is preliminary data.</text>
</comment>
<evidence type="ECO:0000313" key="2">
    <source>
        <dbReference type="Proteomes" id="UP001597287"/>
    </source>
</evidence>
<protein>
    <submittedName>
        <fullName evidence="1">Uncharacterized protein</fullName>
    </submittedName>
</protein>
<organism evidence="1 2">
    <name type="scientific">Delftia deserti</name>
    <dbReference type="NCBI Taxonomy" id="1651218"/>
    <lineage>
        <taxon>Bacteria</taxon>
        <taxon>Pseudomonadati</taxon>
        <taxon>Pseudomonadota</taxon>
        <taxon>Betaproteobacteria</taxon>
        <taxon>Burkholderiales</taxon>
        <taxon>Comamonadaceae</taxon>
        <taxon>Delftia</taxon>
    </lineage>
</organism>
<keyword evidence="2" id="KW-1185">Reference proteome</keyword>
<proteinExistence type="predicted"/>
<sequence>MTPTPNPIFTLPGFLAAAHALLAAQPKGTGYRHQEGVVLLLDGELCLFQEGEGIEDPAVCDTSAWEESAAIEVAALNRRELVQRFQPCEVEAFEKGLV</sequence>
<reference evidence="2" key="1">
    <citation type="journal article" date="2019" name="Int. J. Syst. Evol. Microbiol.">
        <title>The Global Catalogue of Microorganisms (GCM) 10K type strain sequencing project: providing services to taxonomists for standard genome sequencing and annotation.</title>
        <authorList>
            <consortium name="The Broad Institute Genomics Platform"/>
            <consortium name="The Broad Institute Genome Sequencing Center for Infectious Disease"/>
            <person name="Wu L."/>
            <person name="Ma J."/>
        </authorList>
    </citation>
    <scope>NUCLEOTIDE SEQUENCE [LARGE SCALE GENOMIC DNA]</scope>
    <source>
        <strain evidence="2">CCUG 62793</strain>
    </source>
</reference>
<dbReference type="EMBL" id="JBHUIG010000003">
    <property type="protein sequence ID" value="MFD2317921.1"/>
    <property type="molecule type" value="Genomic_DNA"/>
</dbReference>
<accession>A0ABW5EIU2</accession>
<gene>
    <name evidence="1" type="ORF">ACFSPV_04345</name>
</gene>
<dbReference type="RefSeq" id="WP_374621629.1">
    <property type="nucleotide sequence ID" value="NZ_JBHSIH010000001.1"/>
</dbReference>